<evidence type="ECO:0000313" key="3">
    <source>
        <dbReference type="Proteomes" id="UP000664349"/>
    </source>
</evidence>
<name>A0ABS3GTJ5_9NEIS</name>
<keyword evidence="1" id="KW-0472">Membrane</keyword>
<dbReference type="RefSeq" id="WP_161524288.1">
    <property type="nucleotide sequence ID" value="NZ_AP019312.1"/>
</dbReference>
<feature type="transmembrane region" description="Helical" evidence="1">
    <location>
        <begin position="30"/>
        <end position="48"/>
    </location>
</feature>
<feature type="transmembrane region" description="Helical" evidence="1">
    <location>
        <begin position="265"/>
        <end position="287"/>
    </location>
</feature>
<reference evidence="2 3" key="1">
    <citation type="submission" date="2021-03" db="EMBL/GenBank/DDBJ databases">
        <title>First Case of infection caused by Chromobacterium haemolyticum derived from water in China.</title>
        <authorList>
            <person name="Chen J."/>
            <person name="Liu C."/>
        </authorList>
    </citation>
    <scope>NUCLEOTIDE SEQUENCE [LARGE SCALE GENOMIC DNA]</scope>
    <source>
        <strain evidence="2 3">WJ-5</strain>
    </source>
</reference>
<dbReference type="EMBL" id="JAFLRD010000032">
    <property type="protein sequence ID" value="MBO0418381.1"/>
    <property type="molecule type" value="Genomic_DNA"/>
</dbReference>
<proteinExistence type="predicted"/>
<feature type="transmembrane region" description="Helical" evidence="1">
    <location>
        <begin position="195"/>
        <end position="217"/>
    </location>
</feature>
<keyword evidence="1" id="KW-1133">Transmembrane helix</keyword>
<comment type="caution">
    <text evidence="2">The sequence shown here is derived from an EMBL/GenBank/DDBJ whole genome shotgun (WGS) entry which is preliminary data.</text>
</comment>
<evidence type="ECO:0000313" key="2">
    <source>
        <dbReference type="EMBL" id="MBO0418381.1"/>
    </source>
</evidence>
<dbReference type="Pfam" id="PF14897">
    <property type="entry name" value="EpsG"/>
    <property type="match status" value="1"/>
</dbReference>
<keyword evidence="3" id="KW-1185">Reference proteome</keyword>
<dbReference type="InterPro" id="IPR049458">
    <property type="entry name" value="EpsG-like"/>
</dbReference>
<organism evidence="2 3">
    <name type="scientific">Chromobacterium haemolyticum</name>
    <dbReference type="NCBI Taxonomy" id="394935"/>
    <lineage>
        <taxon>Bacteria</taxon>
        <taxon>Pseudomonadati</taxon>
        <taxon>Pseudomonadota</taxon>
        <taxon>Betaproteobacteria</taxon>
        <taxon>Neisseriales</taxon>
        <taxon>Chromobacteriaceae</taxon>
        <taxon>Chromobacterium</taxon>
    </lineage>
</organism>
<sequence length="334" mass="37667">MFEIITVYSISICALFLHFLKISRCGAINFLRLFFVLLWVVSFSKPIGLDPDSYAYLEQFEIIDAASLDQLPYNKFVDSAFIFVAAFCKNFDLGIHYLFAFFCGLALFLKFKLFKNNKYFFLALSTYILGCFLFQELTQIRNAVATGLCSLGAHYFINKEVKKSYALFALAVVFHASAILFILVLIVSRFVGRSLYCVAVLAPLLGYLFSAYVVDFLLFIEKVNSYNLIQNAMSPELYLLTHLPFLVLAVLNYKKNSGDGGYSAISLLGIAISFIGMASTPMAARVFELFTTLLIYSICNSERNRMVKFLVFSGFAAQAVYITFVKSIFNMTIS</sequence>
<feature type="transmembrane region" description="Helical" evidence="1">
    <location>
        <begin position="165"/>
        <end position="188"/>
    </location>
</feature>
<dbReference type="GeneID" id="58561715"/>
<feature type="transmembrane region" description="Helical" evidence="1">
    <location>
        <begin position="80"/>
        <end position="107"/>
    </location>
</feature>
<feature type="transmembrane region" description="Helical" evidence="1">
    <location>
        <begin position="119"/>
        <end position="135"/>
    </location>
</feature>
<accession>A0ABS3GTJ5</accession>
<dbReference type="Proteomes" id="UP000664349">
    <property type="component" value="Unassembled WGS sequence"/>
</dbReference>
<feature type="transmembrane region" description="Helical" evidence="1">
    <location>
        <begin position="237"/>
        <end position="253"/>
    </location>
</feature>
<keyword evidence="1" id="KW-0812">Transmembrane</keyword>
<feature type="transmembrane region" description="Helical" evidence="1">
    <location>
        <begin position="6"/>
        <end position="23"/>
    </location>
</feature>
<gene>
    <name evidence="2" type="ORF">J1C50_22990</name>
</gene>
<feature type="transmembrane region" description="Helical" evidence="1">
    <location>
        <begin position="307"/>
        <end position="329"/>
    </location>
</feature>
<protein>
    <submittedName>
        <fullName evidence="2">EpsG family protein</fullName>
    </submittedName>
</protein>
<evidence type="ECO:0000256" key="1">
    <source>
        <dbReference type="SAM" id="Phobius"/>
    </source>
</evidence>